<proteinExistence type="predicted"/>
<dbReference type="InterPro" id="IPR050392">
    <property type="entry name" value="Collagen/C1q_domain"/>
</dbReference>
<keyword evidence="6" id="KW-1015">Disulfide bond</keyword>
<dbReference type="PANTHER" id="PTHR15427">
    <property type="entry name" value="EMILIN ELASTIN MICROFIBRIL INTERFACE-LOCATED PROTEIN ELASTIN MICROFIBRIL INTERFACER"/>
    <property type="match status" value="1"/>
</dbReference>
<evidence type="ECO:0000313" key="12">
    <source>
        <dbReference type="Proteomes" id="UP000472267"/>
    </source>
</evidence>
<evidence type="ECO:0000256" key="2">
    <source>
        <dbReference type="ARBA" id="ARBA00022525"/>
    </source>
</evidence>
<feature type="coiled-coil region" evidence="7">
    <location>
        <begin position="262"/>
        <end position="338"/>
    </location>
</feature>
<evidence type="ECO:0000256" key="5">
    <source>
        <dbReference type="ARBA" id="ARBA00023054"/>
    </source>
</evidence>
<feature type="domain" description="EMI" evidence="10">
    <location>
        <begin position="23"/>
        <end position="100"/>
    </location>
</feature>
<evidence type="ECO:0000256" key="8">
    <source>
        <dbReference type="SAM" id="MobiDB-lite"/>
    </source>
</evidence>
<feature type="coiled-coil region" evidence="7">
    <location>
        <begin position="128"/>
        <end position="155"/>
    </location>
</feature>
<dbReference type="PROSITE" id="PS50871">
    <property type="entry name" value="C1Q"/>
    <property type="match status" value="1"/>
</dbReference>
<comment type="subcellular location">
    <subcellularLocation>
        <location evidence="1">Secreted</location>
        <location evidence="1">Extracellular space</location>
        <location evidence="1">Extracellular matrix</location>
    </subcellularLocation>
</comment>
<evidence type="ECO:0000259" key="9">
    <source>
        <dbReference type="PROSITE" id="PS50871"/>
    </source>
</evidence>
<dbReference type="Proteomes" id="UP000472267">
    <property type="component" value="Unassembled WGS sequence"/>
</dbReference>
<dbReference type="OMA" id="CTQICTE"/>
<evidence type="ECO:0000259" key="10">
    <source>
        <dbReference type="PROSITE" id="PS51041"/>
    </source>
</evidence>
<reference evidence="11" key="1">
    <citation type="submission" date="2025-08" db="UniProtKB">
        <authorList>
            <consortium name="Ensembl"/>
        </authorList>
    </citation>
    <scope>IDENTIFICATION</scope>
</reference>
<dbReference type="InterPro" id="IPR001073">
    <property type="entry name" value="C1q_dom"/>
</dbReference>
<gene>
    <name evidence="11" type="primary">LOC115385642</name>
</gene>
<keyword evidence="5 7" id="KW-0175">Coiled coil</keyword>
<evidence type="ECO:0000256" key="6">
    <source>
        <dbReference type="ARBA" id="ARBA00023157"/>
    </source>
</evidence>
<keyword evidence="12" id="KW-1185">Reference proteome</keyword>
<dbReference type="InterPro" id="IPR008160">
    <property type="entry name" value="Collagen"/>
</dbReference>
<keyword evidence="4" id="KW-0732">Signal</keyword>
<dbReference type="PROSITE" id="PS51041">
    <property type="entry name" value="EMI"/>
    <property type="match status" value="1"/>
</dbReference>
<dbReference type="Pfam" id="PF07546">
    <property type="entry name" value="EMI"/>
    <property type="match status" value="1"/>
</dbReference>
<dbReference type="InterPro" id="IPR008983">
    <property type="entry name" value="Tumour_necrosis_fac-like_dom"/>
</dbReference>
<dbReference type="FunFam" id="2.60.120.40:FF:000010">
    <property type="entry name" value="EMILIN-1 protein"/>
    <property type="match status" value="1"/>
</dbReference>
<dbReference type="PANTHER" id="PTHR15427:SF1">
    <property type="entry name" value="EMILIN-1"/>
    <property type="match status" value="1"/>
</dbReference>
<feature type="region of interest" description="Disordered" evidence="8">
    <location>
        <begin position="156"/>
        <end position="180"/>
    </location>
</feature>
<reference evidence="11" key="2">
    <citation type="submission" date="2025-09" db="UniProtKB">
        <authorList>
            <consortium name="Ensembl"/>
        </authorList>
    </citation>
    <scope>IDENTIFICATION</scope>
</reference>
<name>A0A672FZE6_SALFA</name>
<dbReference type="AlphaFoldDB" id="A0A672FZE6"/>
<dbReference type="InParanoid" id="A0A672FZE6"/>
<accession>A0A672FZE6</accession>
<feature type="domain" description="C1q" evidence="9">
    <location>
        <begin position="811"/>
        <end position="956"/>
    </location>
</feature>
<keyword evidence="2" id="KW-0964">Secreted</keyword>
<dbReference type="Gene3D" id="2.60.120.40">
    <property type="match status" value="1"/>
</dbReference>
<dbReference type="SMART" id="SM00110">
    <property type="entry name" value="C1Q"/>
    <property type="match status" value="1"/>
</dbReference>
<feature type="region of interest" description="Disordered" evidence="8">
    <location>
        <begin position="345"/>
        <end position="370"/>
    </location>
</feature>
<protein>
    <submittedName>
        <fullName evidence="11">Elastin microfibril interfacer 1</fullName>
    </submittedName>
</protein>
<dbReference type="InterPro" id="IPR011489">
    <property type="entry name" value="EMI_domain"/>
</dbReference>
<dbReference type="Ensembl" id="ENSSFAT00005010642.1">
    <property type="protein sequence ID" value="ENSSFAP00005010185.1"/>
    <property type="gene ID" value="ENSSFAG00005005776.1"/>
</dbReference>
<evidence type="ECO:0000256" key="7">
    <source>
        <dbReference type="SAM" id="Coils"/>
    </source>
</evidence>
<dbReference type="Pfam" id="PF01391">
    <property type="entry name" value="Collagen"/>
    <property type="match status" value="1"/>
</dbReference>
<dbReference type="Pfam" id="PF00386">
    <property type="entry name" value="C1q"/>
    <property type="match status" value="1"/>
</dbReference>
<evidence type="ECO:0000256" key="4">
    <source>
        <dbReference type="ARBA" id="ARBA00022729"/>
    </source>
</evidence>
<dbReference type="SUPFAM" id="SSF49842">
    <property type="entry name" value="TNF-like"/>
    <property type="match status" value="1"/>
</dbReference>
<feature type="region of interest" description="Disordered" evidence="8">
    <location>
        <begin position="104"/>
        <end position="125"/>
    </location>
</feature>
<keyword evidence="3" id="KW-0272">Extracellular matrix</keyword>
<sequence>MRSSYSLYSGGNAQANRQHANRHRNWCAFVVTKTVSCVVEDGVETFVKPEYHPCSWGSTQCSRGLVYRTYMRPRYKITYKMVTEMEWRCCHGYSGEDCLRAGPQTSTSGLQPGSRGGGGGANSESPIIQQMEEKIQSLNRNLQDLQSVLNTLTERVQEDTVKPGLGGSGTARSPNPADAAQPEIKETIHSIQTKLDQLDNRTQVHDEKLVSINNHLENGKGTEPGGAGGGLDGGRLTLLKEEILKELERRVSLSCSSCQAGVEDLLRQQQQDRDRIRALEKQLNDLDSRTHQNLDGLRRDVGQSQDCCRDAIDLRGRVADAERKISSASEDLDVLRDRLDRRPWGAARADGDGTGTAGEDIHTNGGTGTSPVLENRLEDLRNLLLDRFEDQNFRIADVELEVELLRDSVRRHNSTLTALDGSASSSAHRLDQCCGGGDSLTEKSLEWRVVANEDQIRHFSTRLQDLSVSGDSLYHKVLDLSEDVGQMRAEVSGRGGTEVEQNGGLCGKLDMELRRLKNRSQEVLDQLQRDVSQIRVRLDSQSDCTHTCSRLQGELHLLRLHLQRCMGRCEDQQATVLGVSVSSSRLETLQAELTEVLLTFSSINDTLKGIEHTVHKHDSVLTDLGNTKDKIISELDKIQQEVMEHQEDSRDRMDRADRDLRWLERSLLVETGECRKSGDGLEKRLSKLEGVCGRLDGVSESVLKVREGLSRHMSGLWTCVSGVNETMAHHDEILHGLQKQQDDVIGRMKNLNSSLSQVLRDLRGLRGQEQPGQPGPQGPPGERGFSGPPGPPGIQGESGPQGLPGPPGVDAHVPRLSFSAALTVPMDRAGTIVFDKTFVNQGGFYDQRTGVFTAPVDGHYFFSAVLTGHRNEKLEAVLSKSNYGMARVDSGGYQPEGLENNPVAEAKAPPGSLAVFSIVLPLQAGDTVCVDLVMGKLAHSVEPLTVFNGVLLYQDL</sequence>
<feature type="region of interest" description="Disordered" evidence="8">
    <location>
        <begin position="766"/>
        <end position="811"/>
    </location>
</feature>
<organism evidence="11 12">
    <name type="scientific">Salarias fasciatus</name>
    <name type="common">Jewelled blenny</name>
    <name type="synonym">Blennius fasciatus</name>
    <dbReference type="NCBI Taxonomy" id="181472"/>
    <lineage>
        <taxon>Eukaryota</taxon>
        <taxon>Metazoa</taxon>
        <taxon>Chordata</taxon>
        <taxon>Craniata</taxon>
        <taxon>Vertebrata</taxon>
        <taxon>Euteleostomi</taxon>
        <taxon>Actinopterygii</taxon>
        <taxon>Neopterygii</taxon>
        <taxon>Teleostei</taxon>
        <taxon>Neoteleostei</taxon>
        <taxon>Acanthomorphata</taxon>
        <taxon>Ovalentaria</taxon>
        <taxon>Blenniimorphae</taxon>
        <taxon>Blenniiformes</taxon>
        <taxon>Blennioidei</taxon>
        <taxon>Blenniidae</taxon>
        <taxon>Salariinae</taxon>
        <taxon>Salarias</taxon>
    </lineage>
</organism>
<evidence type="ECO:0000313" key="11">
    <source>
        <dbReference type="Ensembl" id="ENSSFAP00005010185.1"/>
    </source>
</evidence>
<evidence type="ECO:0000256" key="1">
    <source>
        <dbReference type="ARBA" id="ARBA00004498"/>
    </source>
</evidence>
<feature type="coiled-coil region" evidence="7">
    <location>
        <begin position="621"/>
        <end position="648"/>
    </location>
</feature>
<evidence type="ECO:0000256" key="3">
    <source>
        <dbReference type="ARBA" id="ARBA00022530"/>
    </source>
</evidence>